<dbReference type="RefSeq" id="WP_229850204.1">
    <property type="nucleotide sequence ID" value="NZ_BMUL01000025.1"/>
</dbReference>
<evidence type="ECO:0000313" key="2">
    <source>
        <dbReference type="Proteomes" id="UP000644020"/>
    </source>
</evidence>
<name>A0A918T937_9ACTN</name>
<keyword evidence="2" id="KW-1185">Reference proteome</keyword>
<reference evidence="1" key="1">
    <citation type="journal article" date="2014" name="Int. J. Syst. Evol. Microbiol.">
        <title>Complete genome sequence of Corynebacterium casei LMG S-19264T (=DSM 44701T), isolated from a smear-ripened cheese.</title>
        <authorList>
            <consortium name="US DOE Joint Genome Institute (JGI-PGF)"/>
            <person name="Walter F."/>
            <person name="Albersmeier A."/>
            <person name="Kalinowski J."/>
            <person name="Ruckert C."/>
        </authorList>
    </citation>
    <scope>NUCLEOTIDE SEQUENCE</scope>
    <source>
        <strain evidence="1">JCM 4518</strain>
    </source>
</reference>
<organism evidence="1 2">
    <name type="scientific">Streptomyces termitum</name>
    <dbReference type="NCBI Taxonomy" id="67368"/>
    <lineage>
        <taxon>Bacteria</taxon>
        <taxon>Bacillati</taxon>
        <taxon>Actinomycetota</taxon>
        <taxon>Actinomycetes</taxon>
        <taxon>Kitasatosporales</taxon>
        <taxon>Streptomycetaceae</taxon>
        <taxon>Streptomyces</taxon>
    </lineage>
</organism>
<reference evidence="1" key="2">
    <citation type="submission" date="2020-09" db="EMBL/GenBank/DDBJ databases">
        <authorList>
            <person name="Sun Q."/>
            <person name="Ohkuma M."/>
        </authorList>
    </citation>
    <scope>NUCLEOTIDE SEQUENCE</scope>
    <source>
        <strain evidence="1">JCM 4518</strain>
    </source>
</reference>
<protein>
    <recommendedName>
        <fullName evidence="3">Transcriptional regulator</fullName>
    </recommendedName>
</protein>
<comment type="caution">
    <text evidence="1">The sequence shown here is derived from an EMBL/GenBank/DDBJ whole genome shotgun (WGS) entry which is preliminary data.</text>
</comment>
<evidence type="ECO:0000313" key="1">
    <source>
        <dbReference type="EMBL" id="GHB09065.1"/>
    </source>
</evidence>
<proteinExistence type="predicted"/>
<dbReference type="AlphaFoldDB" id="A0A918T937"/>
<dbReference type="Proteomes" id="UP000644020">
    <property type="component" value="Unassembled WGS sequence"/>
</dbReference>
<sequence length="176" mass="20610">MSGGEALARQLDYQASSRLPSVNTARGLIIRLRYLTWNNRDDHWLRRAGITATDRTIARWKNGQQRPRPASLKKIDRAFWTCRRAHLAEYYKRRLWDDGRGTRIEIHPVDQEQVDSSRRRELRMRRITVRRQWAAIVDAWSSNDYAALDDLWQSIVSDLGSDHNAYSYVSHLGFAA</sequence>
<gene>
    <name evidence="1" type="ORF">GCM10010305_59990</name>
</gene>
<accession>A0A918T937</accession>
<dbReference type="EMBL" id="BMUL01000025">
    <property type="protein sequence ID" value="GHB09065.1"/>
    <property type="molecule type" value="Genomic_DNA"/>
</dbReference>
<evidence type="ECO:0008006" key="3">
    <source>
        <dbReference type="Google" id="ProtNLM"/>
    </source>
</evidence>